<proteinExistence type="predicted"/>
<organism evidence="2 3">
    <name type="scientific">Thermoflavimicrobium dichotomicum</name>
    <dbReference type="NCBI Taxonomy" id="46223"/>
    <lineage>
        <taxon>Bacteria</taxon>
        <taxon>Bacillati</taxon>
        <taxon>Bacillota</taxon>
        <taxon>Bacilli</taxon>
        <taxon>Bacillales</taxon>
        <taxon>Thermoactinomycetaceae</taxon>
        <taxon>Thermoflavimicrobium</taxon>
    </lineage>
</organism>
<feature type="transmembrane region" description="Helical" evidence="1">
    <location>
        <begin position="7"/>
        <end position="25"/>
    </location>
</feature>
<evidence type="ECO:0000256" key="1">
    <source>
        <dbReference type="SAM" id="Phobius"/>
    </source>
</evidence>
<dbReference type="RefSeq" id="WP_175482417.1">
    <property type="nucleotide sequence ID" value="NZ_FORR01000010.1"/>
</dbReference>
<keyword evidence="1" id="KW-1133">Transmembrane helix</keyword>
<keyword evidence="1" id="KW-0812">Transmembrane</keyword>
<name>A0A1I3RIR7_9BACL</name>
<reference evidence="2 3" key="1">
    <citation type="submission" date="2016-10" db="EMBL/GenBank/DDBJ databases">
        <authorList>
            <person name="de Groot N.N."/>
        </authorList>
    </citation>
    <scope>NUCLEOTIDE SEQUENCE [LARGE SCALE GENOMIC DNA]</scope>
    <source>
        <strain evidence="2 3">DSM 44778</strain>
    </source>
</reference>
<keyword evidence="1" id="KW-0472">Membrane</keyword>
<accession>A0A1I3RIR7</accession>
<evidence type="ECO:0000313" key="3">
    <source>
        <dbReference type="Proteomes" id="UP000199545"/>
    </source>
</evidence>
<dbReference type="AlphaFoldDB" id="A0A1I3RIR7"/>
<evidence type="ECO:0000313" key="2">
    <source>
        <dbReference type="EMBL" id="SFJ46165.1"/>
    </source>
</evidence>
<sequence length="57" mass="5932">MHTKAAIFACRVTGGIGMLASLLFLKLYGAVGLIAGLIGSGLWFGLASYLKKSSTQK</sequence>
<gene>
    <name evidence="2" type="ORF">SAMN05421852_11048</name>
</gene>
<dbReference type="Proteomes" id="UP000199545">
    <property type="component" value="Unassembled WGS sequence"/>
</dbReference>
<dbReference type="EMBL" id="FORR01000010">
    <property type="protein sequence ID" value="SFJ46165.1"/>
    <property type="molecule type" value="Genomic_DNA"/>
</dbReference>
<feature type="transmembrane region" description="Helical" evidence="1">
    <location>
        <begin position="31"/>
        <end position="50"/>
    </location>
</feature>
<protein>
    <submittedName>
        <fullName evidence="2">Uncharacterized protein</fullName>
    </submittedName>
</protein>
<keyword evidence="3" id="KW-1185">Reference proteome</keyword>